<dbReference type="PANTHER" id="PTHR47324:SF1">
    <property type="entry name" value="EGF-LIKE DOMAIN-CONTAINING PROTEIN-RELATED"/>
    <property type="match status" value="1"/>
</dbReference>
<reference evidence="2" key="1">
    <citation type="submission" date="2023-10" db="EMBL/GenBank/DDBJ databases">
        <title>Genome assembly of Pristionchus species.</title>
        <authorList>
            <person name="Yoshida K."/>
            <person name="Sommer R.J."/>
        </authorList>
    </citation>
    <scope>NUCLEOTIDE SEQUENCE</scope>
    <source>
        <strain evidence="2">RS0144</strain>
    </source>
</reference>
<evidence type="ECO:0000313" key="2">
    <source>
        <dbReference type="EMBL" id="GMS85358.1"/>
    </source>
</evidence>
<dbReference type="EMBL" id="BTSX01000002">
    <property type="protein sequence ID" value="GMS85358.1"/>
    <property type="molecule type" value="Genomic_DNA"/>
</dbReference>
<dbReference type="PANTHER" id="PTHR47324">
    <property type="entry name" value="PROTEIN IRG-7-RELATED"/>
    <property type="match status" value="1"/>
</dbReference>
<name>A0AAV5STE1_9BILA</name>
<sequence length="362" mass="40123">TGYVLDVFDYKGLTADNMVFYKDAQDATAHLNEIAIEAESLPGSCQMPLWDAMHAPFTRSMAYLKGAEVIIITAAAAPLDVDLASIQSTMELYDANAPIIDFIHIESVCQIEDWTLQLAPFYQFIQKTGGTMLRVEQDKISDVLTSFLPTRYAAQQLTVQDMDACQQSTMYIQVDSRMSEVYVMMGGSTVSISAIDPQGLSVACNTVYSSYEQKLCKIANPYPGIYEITVSSNSTFCYPSVYGYGGAQVFVGFIQDNATGDNPLPYAVYGKVNYPVFHVLDRPTDIYSPPPVETLYMAELMVSPSDKVYDMDLNRRADCSYEYIGMAFVCGQKDEKITIISSGFDDINQAFTRESVTWCKAG</sequence>
<comment type="caution">
    <text evidence="2">The sequence shown here is derived from an EMBL/GenBank/DDBJ whole genome shotgun (WGS) entry which is preliminary data.</text>
</comment>
<feature type="domain" description="Irg-7-like Ig-like" evidence="1">
    <location>
        <begin position="301"/>
        <end position="360"/>
    </location>
</feature>
<dbReference type="Pfam" id="PF24415">
    <property type="entry name" value="Ig_Irg-7"/>
    <property type="match status" value="1"/>
</dbReference>
<feature type="non-terminal residue" evidence="2">
    <location>
        <position position="1"/>
    </location>
</feature>
<evidence type="ECO:0000259" key="1">
    <source>
        <dbReference type="Pfam" id="PF24415"/>
    </source>
</evidence>
<gene>
    <name evidence="2" type="ORF">PENTCL1PPCAC_7533</name>
</gene>
<keyword evidence="3" id="KW-1185">Reference proteome</keyword>
<accession>A0AAV5STE1</accession>
<dbReference type="AlphaFoldDB" id="A0AAV5STE1"/>
<protein>
    <recommendedName>
        <fullName evidence="1">Irg-7-like Ig-like domain-containing protein</fullName>
    </recommendedName>
</protein>
<dbReference type="InterPro" id="IPR057085">
    <property type="entry name" value="Ig_Irg-7"/>
</dbReference>
<dbReference type="InterPro" id="IPR053295">
    <property type="entry name" value="Innate_immunity_reg"/>
</dbReference>
<dbReference type="Proteomes" id="UP001432027">
    <property type="component" value="Unassembled WGS sequence"/>
</dbReference>
<evidence type="ECO:0000313" key="3">
    <source>
        <dbReference type="Proteomes" id="UP001432027"/>
    </source>
</evidence>
<proteinExistence type="predicted"/>
<organism evidence="2 3">
    <name type="scientific">Pristionchus entomophagus</name>
    <dbReference type="NCBI Taxonomy" id="358040"/>
    <lineage>
        <taxon>Eukaryota</taxon>
        <taxon>Metazoa</taxon>
        <taxon>Ecdysozoa</taxon>
        <taxon>Nematoda</taxon>
        <taxon>Chromadorea</taxon>
        <taxon>Rhabditida</taxon>
        <taxon>Rhabditina</taxon>
        <taxon>Diplogasteromorpha</taxon>
        <taxon>Diplogasteroidea</taxon>
        <taxon>Neodiplogasteridae</taxon>
        <taxon>Pristionchus</taxon>
    </lineage>
</organism>